<dbReference type="SUPFAM" id="SSF46785">
    <property type="entry name" value="Winged helix' DNA-binding domain"/>
    <property type="match status" value="1"/>
</dbReference>
<keyword evidence="7" id="KW-1185">Reference proteome</keyword>
<dbReference type="GO" id="GO:0005829">
    <property type="term" value="C:cytosol"/>
    <property type="evidence" value="ECO:0007669"/>
    <property type="project" value="TreeGrafter"/>
</dbReference>
<dbReference type="PRINTS" id="PR00039">
    <property type="entry name" value="HTHLYSR"/>
</dbReference>
<evidence type="ECO:0000313" key="7">
    <source>
        <dbReference type="Proteomes" id="UP000293433"/>
    </source>
</evidence>
<dbReference type="Proteomes" id="UP000293433">
    <property type="component" value="Unassembled WGS sequence"/>
</dbReference>
<dbReference type="PROSITE" id="PS50931">
    <property type="entry name" value="HTH_LYSR"/>
    <property type="match status" value="1"/>
</dbReference>
<evidence type="ECO:0000259" key="5">
    <source>
        <dbReference type="PROSITE" id="PS50931"/>
    </source>
</evidence>
<dbReference type="InterPro" id="IPR000847">
    <property type="entry name" value="LysR_HTH_N"/>
</dbReference>
<dbReference type="Gene3D" id="3.40.190.290">
    <property type="match status" value="1"/>
</dbReference>
<keyword evidence="2" id="KW-0805">Transcription regulation</keyword>
<reference evidence="6 7" key="1">
    <citation type="submission" date="2019-02" db="EMBL/GenBank/DDBJ databases">
        <title>Genomic Encyclopedia of Type Strains, Phase IV (KMG-IV): sequencing the most valuable type-strain genomes for metagenomic binning, comparative biology and taxonomic classification.</title>
        <authorList>
            <person name="Goeker M."/>
        </authorList>
    </citation>
    <scope>NUCLEOTIDE SEQUENCE [LARGE SCALE GENOMIC DNA]</scope>
    <source>
        <strain evidence="6 7">DSM 10617</strain>
    </source>
</reference>
<dbReference type="Gene3D" id="1.10.10.10">
    <property type="entry name" value="Winged helix-like DNA-binding domain superfamily/Winged helix DNA-binding domain"/>
    <property type="match status" value="1"/>
</dbReference>
<dbReference type="SUPFAM" id="SSF53850">
    <property type="entry name" value="Periplasmic binding protein-like II"/>
    <property type="match status" value="1"/>
</dbReference>
<dbReference type="EMBL" id="SGWV01000007">
    <property type="protein sequence ID" value="RZS58170.1"/>
    <property type="molecule type" value="Genomic_DNA"/>
</dbReference>
<organism evidence="6 7">
    <name type="scientific">Sphaerotilus mobilis</name>
    <dbReference type="NCBI Taxonomy" id="47994"/>
    <lineage>
        <taxon>Bacteria</taxon>
        <taxon>Pseudomonadati</taxon>
        <taxon>Pseudomonadota</taxon>
        <taxon>Betaproteobacteria</taxon>
        <taxon>Burkholderiales</taxon>
        <taxon>Sphaerotilaceae</taxon>
        <taxon>Sphaerotilus</taxon>
    </lineage>
</organism>
<proteinExistence type="inferred from homology"/>
<dbReference type="GO" id="GO:0003677">
    <property type="term" value="F:DNA binding"/>
    <property type="evidence" value="ECO:0007669"/>
    <property type="project" value="UniProtKB-KW"/>
</dbReference>
<evidence type="ECO:0000256" key="2">
    <source>
        <dbReference type="ARBA" id="ARBA00023015"/>
    </source>
</evidence>
<dbReference type="CDD" id="cd05466">
    <property type="entry name" value="PBP2_LTTR_substrate"/>
    <property type="match status" value="1"/>
</dbReference>
<dbReference type="OrthoDB" id="9775392at2"/>
<dbReference type="Pfam" id="PF03466">
    <property type="entry name" value="LysR_substrate"/>
    <property type="match status" value="1"/>
</dbReference>
<evidence type="ECO:0000256" key="1">
    <source>
        <dbReference type="ARBA" id="ARBA00009437"/>
    </source>
</evidence>
<sequence>MNLLDAMRYLAALEQHRHFGRAAQACHITQPALSNALRSLETSLGVPIVRRGRQFEGLTPEGERVLASARRMLHEQERLTQDLASFIGRPRGRLQIGVVPTALPVAMRLAARLHERCDGIQPVVRSLSSQAIEAGLENLTLDLALGYTDRQEVAQRRLTVWPQYTERYYLVERDRAERPGDAGPLEATGATCRWSDAAARALVLLTPEMHNRAIVDRALQSAGAQVQAAVETDTVLALLQPLLDDGPGALAAILPGALVATLRSVPGLRVRALVDPLVETPIGLLSASHVQPTPALSAALALAGEAEWLVDVAARTGGGVLAVG</sequence>
<comment type="caution">
    <text evidence="6">The sequence shown here is derived from an EMBL/GenBank/DDBJ whole genome shotgun (WGS) entry which is preliminary data.</text>
</comment>
<keyword evidence="4" id="KW-0804">Transcription</keyword>
<dbReference type="InterPro" id="IPR005119">
    <property type="entry name" value="LysR_subst-bd"/>
</dbReference>
<name>A0A4V2EX41_9BURK</name>
<dbReference type="InterPro" id="IPR036388">
    <property type="entry name" value="WH-like_DNA-bd_sf"/>
</dbReference>
<dbReference type="AlphaFoldDB" id="A0A4V2EX41"/>
<feature type="domain" description="HTH lysR-type" evidence="5">
    <location>
        <begin position="1"/>
        <end position="58"/>
    </location>
</feature>
<evidence type="ECO:0000256" key="4">
    <source>
        <dbReference type="ARBA" id="ARBA00023163"/>
    </source>
</evidence>
<dbReference type="GO" id="GO:0003700">
    <property type="term" value="F:DNA-binding transcription factor activity"/>
    <property type="evidence" value="ECO:0007669"/>
    <property type="project" value="InterPro"/>
</dbReference>
<dbReference type="Pfam" id="PF00126">
    <property type="entry name" value="HTH_1"/>
    <property type="match status" value="1"/>
</dbReference>
<dbReference type="PANTHER" id="PTHR30419:SF31">
    <property type="entry name" value="BLR3139 PROTEIN"/>
    <property type="match status" value="1"/>
</dbReference>
<evidence type="ECO:0000313" key="6">
    <source>
        <dbReference type="EMBL" id="RZS58170.1"/>
    </source>
</evidence>
<dbReference type="FunFam" id="1.10.10.10:FF:000001">
    <property type="entry name" value="LysR family transcriptional regulator"/>
    <property type="match status" value="1"/>
</dbReference>
<comment type="similarity">
    <text evidence="1">Belongs to the LysR transcriptional regulatory family.</text>
</comment>
<keyword evidence="3 6" id="KW-0238">DNA-binding</keyword>
<dbReference type="PANTHER" id="PTHR30419">
    <property type="entry name" value="HTH-TYPE TRANSCRIPTIONAL REGULATOR YBHD"/>
    <property type="match status" value="1"/>
</dbReference>
<dbReference type="RefSeq" id="WP_130480341.1">
    <property type="nucleotide sequence ID" value="NZ_SGWV01000007.1"/>
</dbReference>
<accession>A0A4V2EX41</accession>
<evidence type="ECO:0000256" key="3">
    <source>
        <dbReference type="ARBA" id="ARBA00023125"/>
    </source>
</evidence>
<dbReference type="InterPro" id="IPR050950">
    <property type="entry name" value="HTH-type_LysR_regulators"/>
</dbReference>
<dbReference type="InterPro" id="IPR036390">
    <property type="entry name" value="WH_DNA-bd_sf"/>
</dbReference>
<gene>
    <name evidence="6" type="ORF">EV685_0449</name>
</gene>
<protein>
    <submittedName>
        <fullName evidence="6">DNA-binding transcriptional LysR family regulator</fullName>
    </submittedName>
</protein>